<dbReference type="Pfam" id="PF09339">
    <property type="entry name" value="HTH_IclR"/>
    <property type="match status" value="1"/>
</dbReference>
<dbReference type="GO" id="GO:0003700">
    <property type="term" value="F:DNA-binding transcription factor activity"/>
    <property type="evidence" value="ECO:0007669"/>
    <property type="project" value="TreeGrafter"/>
</dbReference>
<evidence type="ECO:0000259" key="5">
    <source>
        <dbReference type="PROSITE" id="PS51077"/>
    </source>
</evidence>
<dbReference type="InterPro" id="IPR014757">
    <property type="entry name" value="Tscrpt_reg_IclR_C"/>
</dbReference>
<dbReference type="Pfam" id="PF01614">
    <property type="entry name" value="IclR_C"/>
    <property type="match status" value="1"/>
</dbReference>
<dbReference type="PROSITE" id="PS51078">
    <property type="entry name" value="ICLR_ED"/>
    <property type="match status" value="1"/>
</dbReference>
<evidence type="ECO:0000313" key="7">
    <source>
        <dbReference type="EMBL" id="PCJ00063.1"/>
    </source>
</evidence>
<keyword evidence="3" id="KW-0804">Transcription</keyword>
<dbReference type="Gene3D" id="3.30.450.40">
    <property type="match status" value="1"/>
</dbReference>
<reference evidence="7" key="2">
    <citation type="journal article" date="2018" name="ISME J.">
        <title>A dynamic microbial community with high functional redundancy inhabits the cold, oxic subseafloor aquifer.</title>
        <authorList>
            <person name="Tully B.J."/>
            <person name="Wheat C.G."/>
            <person name="Glazer B.T."/>
            <person name="Huber J.A."/>
        </authorList>
    </citation>
    <scope>NUCLEOTIDE SEQUENCE</scope>
    <source>
        <strain evidence="7">NORP83</strain>
    </source>
</reference>
<dbReference type="SMART" id="SM00346">
    <property type="entry name" value="HTH_ICLR"/>
    <property type="match status" value="1"/>
</dbReference>
<evidence type="ECO:0000256" key="2">
    <source>
        <dbReference type="ARBA" id="ARBA00023125"/>
    </source>
</evidence>
<dbReference type="SUPFAM" id="SSF46785">
    <property type="entry name" value="Winged helix' DNA-binding domain"/>
    <property type="match status" value="1"/>
</dbReference>
<gene>
    <name evidence="7" type="ORF">COB13_10755</name>
</gene>
<feature type="region of interest" description="Disordered" evidence="4">
    <location>
        <begin position="1"/>
        <end position="35"/>
    </location>
</feature>
<name>A0A2A4YZ09_9PROT</name>
<dbReference type="SUPFAM" id="SSF55781">
    <property type="entry name" value="GAF domain-like"/>
    <property type="match status" value="1"/>
</dbReference>
<dbReference type="InterPro" id="IPR029016">
    <property type="entry name" value="GAF-like_dom_sf"/>
</dbReference>
<organism evidence="7">
    <name type="scientific">OCS116 cluster bacterium</name>
    <dbReference type="NCBI Taxonomy" id="2030921"/>
    <lineage>
        <taxon>Bacteria</taxon>
        <taxon>Pseudomonadati</taxon>
        <taxon>Pseudomonadota</taxon>
        <taxon>Alphaproteobacteria</taxon>
        <taxon>OCS116 cluster</taxon>
    </lineage>
</organism>
<dbReference type="GO" id="GO:0003677">
    <property type="term" value="F:DNA binding"/>
    <property type="evidence" value="ECO:0007669"/>
    <property type="project" value="UniProtKB-KW"/>
</dbReference>
<evidence type="ECO:0000256" key="4">
    <source>
        <dbReference type="SAM" id="MobiDB-lite"/>
    </source>
</evidence>
<dbReference type="InterPro" id="IPR036390">
    <property type="entry name" value="WH_DNA-bd_sf"/>
</dbReference>
<dbReference type="GO" id="GO:0045892">
    <property type="term" value="P:negative regulation of DNA-templated transcription"/>
    <property type="evidence" value="ECO:0007669"/>
    <property type="project" value="TreeGrafter"/>
</dbReference>
<dbReference type="InterPro" id="IPR005471">
    <property type="entry name" value="Tscrpt_reg_IclR_N"/>
</dbReference>
<protein>
    <recommendedName>
        <fullName evidence="8">Transcriptional regulator</fullName>
    </recommendedName>
</protein>
<dbReference type="AlphaFoldDB" id="A0A2A4YZ09"/>
<proteinExistence type="predicted"/>
<dbReference type="PROSITE" id="PS51077">
    <property type="entry name" value="HTH_ICLR"/>
    <property type="match status" value="1"/>
</dbReference>
<accession>A0A2A4YZ09</accession>
<evidence type="ECO:0008006" key="8">
    <source>
        <dbReference type="Google" id="ProtNLM"/>
    </source>
</evidence>
<dbReference type="PANTHER" id="PTHR30136">
    <property type="entry name" value="HELIX-TURN-HELIX TRANSCRIPTIONAL REGULATOR, ICLR FAMILY"/>
    <property type="match status" value="1"/>
</dbReference>
<feature type="domain" description="HTH iclR-type" evidence="5">
    <location>
        <begin position="38"/>
        <end position="99"/>
    </location>
</feature>
<dbReference type="PANTHER" id="PTHR30136:SF23">
    <property type="entry name" value="DNA-BINDING TRANSCRIPTIONAL ACTIVATOR MHPR"/>
    <property type="match status" value="1"/>
</dbReference>
<evidence type="ECO:0000256" key="1">
    <source>
        <dbReference type="ARBA" id="ARBA00023015"/>
    </source>
</evidence>
<evidence type="ECO:0000259" key="6">
    <source>
        <dbReference type="PROSITE" id="PS51078"/>
    </source>
</evidence>
<feature type="domain" description="IclR-ED" evidence="6">
    <location>
        <begin position="100"/>
        <end position="284"/>
    </location>
</feature>
<dbReference type="EMBL" id="NVUS01000013">
    <property type="protein sequence ID" value="PCJ00063.1"/>
    <property type="molecule type" value="Genomic_DNA"/>
</dbReference>
<dbReference type="Gene3D" id="1.10.10.10">
    <property type="entry name" value="Winged helix-like DNA-binding domain superfamily/Winged helix DNA-binding domain"/>
    <property type="match status" value="1"/>
</dbReference>
<keyword evidence="2" id="KW-0238">DNA-binding</keyword>
<keyword evidence="1" id="KW-0805">Transcription regulation</keyword>
<feature type="compositionally biased region" description="Polar residues" evidence="4">
    <location>
        <begin position="21"/>
        <end position="33"/>
    </location>
</feature>
<sequence length="286" mass="32056">MLHLHQKIQQDNDTKVAPSKPKQNAKSSPSLKTSYPPVEAIRRGLLILRQLNQMGIATISDLHKATGLHKATIVRILETLISEDYVVRDDLSGGYCITSEVNALSEGYDGNPKLIETSRERLIALTEEINWPISLATIDDDDVTLIFTTSSVSVWSYPFNVIGRAMDITRNALGQICLAYCSDYERRTLIYAKCEQSEDEYNQYLNQVAGPIIQKIREDGYAISDLKMQTRHQFVAVPLMNDGEFVAAMCAGFYMSAVPAQDIYESLVVPMQKAAQKIEQSWLADK</sequence>
<evidence type="ECO:0000256" key="3">
    <source>
        <dbReference type="ARBA" id="ARBA00023163"/>
    </source>
</evidence>
<comment type="caution">
    <text evidence="7">The sequence shown here is derived from an EMBL/GenBank/DDBJ whole genome shotgun (WGS) entry which is preliminary data.</text>
</comment>
<dbReference type="InterPro" id="IPR050707">
    <property type="entry name" value="HTH_MetabolicPath_Reg"/>
</dbReference>
<dbReference type="InterPro" id="IPR036388">
    <property type="entry name" value="WH-like_DNA-bd_sf"/>
</dbReference>
<reference key="1">
    <citation type="submission" date="2017-08" db="EMBL/GenBank/DDBJ databases">
        <title>A dynamic microbial community with high functional redundancy inhabits the cold, oxic subseafloor aquifer.</title>
        <authorList>
            <person name="Tully B.J."/>
            <person name="Wheat C.G."/>
            <person name="Glazer B.T."/>
            <person name="Huber J.A."/>
        </authorList>
    </citation>
    <scope>NUCLEOTIDE SEQUENCE [LARGE SCALE GENOMIC DNA]</scope>
</reference>